<organism evidence="1 2">
    <name type="scientific">Endocarpon pusillum (strain Z07020 / HMAS-L-300199)</name>
    <name type="common">Lichen-forming fungus</name>
    <dbReference type="NCBI Taxonomy" id="1263415"/>
    <lineage>
        <taxon>Eukaryota</taxon>
        <taxon>Fungi</taxon>
        <taxon>Dikarya</taxon>
        <taxon>Ascomycota</taxon>
        <taxon>Pezizomycotina</taxon>
        <taxon>Eurotiomycetes</taxon>
        <taxon>Chaetothyriomycetidae</taxon>
        <taxon>Verrucariales</taxon>
        <taxon>Verrucariaceae</taxon>
        <taxon>Endocarpon</taxon>
    </lineage>
</organism>
<protein>
    <recommendedName>
        <fullName evidence="3">Thioesterase domain-containing protein</fullName>
    </recommendedName>
</protein>
<keyword evidence="2" id="KW-1185">Reference proteome</keyword>
<dbReference type="RefSeq" id="XP_007805585.1">
    <property type="nucleotide sequence ID" value="XM_007807394.1"/>
</dbReference>
<sequence length="228" mass="26142">MYAQAVARRSPQCLNIKDSLVGLVYKYSTAVPSRNANPVSTSRPIDPRWLSDTKQRVGKCITFGLPSKQLVEASSILQQLASDWTELLMGSEGYLTAPGRVGLEKQAVVWGEMPMTWPDRISVFHKLRFRPDESTESIILDVVILSESKQRPAARCLEDVVVYDYRTSRRTTLPPFMLDQFQRTFELQETARFENESKIHHLLNRVRDIERNTWDRPDAREDLGSARS</sequence>
<dbReference type="AlphaFoldDB" id="U1HF97"/>
<dbReference type="GeneID" id="19242127"/>
<evidence type="ECO:0000313" key="1">
    <source>
        <dbReference type="EMBL" id="ERF68755.1"/>
    </source>
</evidence>
<proteinExistence type="predicted"/>
<dbReference type="EMBL" id="KE721494">
    <property type="protein sequence ID" value="ERF68755.1"/>
    <property type="molecule type" value="Genomic_DNA"/>
</dbReference>
<accession>U1HF97</accession>
<name>U1HF97_ENDPU</name>
<dbReference type="Proteomes" id="UP000019373">
    <property type="component" value="Unassembled WGS sequence"/>
</dbReference>
<dbReference type="Gene3D" id="3.10.129.10">
    <property type="entry name" value="Hotdog Thioesterase"/>
    <property type="match status" value="1"/>
</dbReference>
<gene>
    <name evidence="1" type="ORF">EPUS_07242</name>
</gene>
<reference evidence="2" key="1">
    <citation type="journal article" date="2014" name="BMC Genomics">
        <title>Genome characteristics reveal the impact of lichenization on lichen-forming fungus Endocarpon pusillum Hedwig (Verrucariales, Ascomycota).</title>
        <authorList>
            <person name="Wang Y.-Y."/>
            <person name="Liu B."/>
            <person name="Zhang X.-Y."/>
            <person name="Zhou Q.-M."/>
            <person name="Zhang T."/>
            <person name="Li H."/>
            <person name="Yu Y.-F."/>
            <person name="Zhang X.-L."/>
            <person name="Hao X.-Y."/>
            <person name="Wang M."/>
            <person name="Wang L."/>
            <person name="Wei J.-C."/>
        </authorList>
    </citation>
    <scope>NUCLEOTIDE SEQUENCE [LARGE SCALE GENOMIC DNA]</scope>
    <source>
        <strain evidence="2">Z07020 / HMAS-L-300199</strain>
    </source>
</reference>
<dbReference type="OMA" id="KFPMTWP"/>
<dbReference type="eggNOG" id="ENOG502S78C">
    <property type="taxonomic scope" value="Eukaryota"/>
</dbReference>
<evidence type="ECO:0008006" key="3">
    <source>
        <dbReference type="Google" id="ProtNLM"/>
    </source>
</evidence>
<evidence type="ECO:0000313" key="2">
    <source>
        <dbReference type="Proteomes" id="UP000019373"/>
    </source>
</evidence>
<dbReference type="HOGENOM" id="CLU_065192_0_0_1"/>
<dbReference type="OrthoDB" id="5538558at2759"/>
<dbReference type="Pfam" id="PF13279">
    <property type="entry name" value="4HBT_2"/>
    <property type="match status" value="1"/>
</dbReference>